<dbReference type="PANTHER" id="PTHR30136:SF24">
    <property type="entry name" value="HTH-TYPE TRANSCRIPTIONAL REPRESSOR ALLR"/>
    <property type="match status" value="1"/>
</dbReference>
<gene>
    <name evidence="8" type="ORF">GBA63_01655</name>
</gene>
<dbReference type="GO" id="GO:0045892">
    <property type="term" value="P:negative regulation of DNA-templated transcription"/>
    <property type="evidence" value="ECO:0007669"/>
    <property type="project" value="TreeGrafter"/>
</dbReference>
<dbReference type="PANTHER" id="PTHR30136">
    <property type="entry name" value="HELIX-TURN-HELIX TRANSCRIPTIONAL REGULATOR, ICLR FAMILY"/>
    <property type="match status" value="1"/>
</dbReference>
<sequence length="285" mass="30928">MIVMATTNNKGEVGTNTSPGTNGYQVRAVVRAVDILELLRTSDGGASLNELAGRSDLAKASIFRMVRTLESTGLIERIPGSDSYRLGVRCLTLGQAYLEQTDLRGEALPTLQRLRQEFDETVHLSVLDDELRVVFLEKLNTTHALGLMSSRIGRTVPSYCTGSGKALLAELDYDPVEVLEANGVLKRHTPSTIYEPDALRRELEQIRAQGYSLDLEEREPGVRCVACPIRAAGGNTVAAVSVSGPTQRLPEHLLQGELADAVRAAAVEISTRLGYTQRRDGLPTA</sequence>
<keyword evidence="2" id="KW-0238">DNA-binding</keyword>
<evidence type="ECO:0000256" key="5">
    <source>
        <dbReference type="ARBA" id="ARBA00070406"/>
    </source>
</evidence>
<reference evidence="8 9" key="1">
    <citation type="submission" date="2019-10" db="EMBL/GenBank/DDBJ databases">
        <title>Rubrobacter sp nov SCSIO 52090 isolated from a deep-sea sediment in the South China Sea.</title>
        <authorList>
            <person name="Chen R.W."/>
        </authorList>
    </citation>
    <scope>NUCLEOTIDE SEQUENCE [LARGE SCALE GENOMIC DNA]</scope>
    <source>
        <strain evidence="8 9">SCSIO 52909</strain>
    </source>
</reference>
<evidence type="ECO:0000256" key="4">
    <source>
        <dbReference type="ARBA" id="ARBA00058938"/>
    </source>
</evidence>
<dbReference type="SUPFAM" id="SSF46785">
    <property type="entry name" value="Winged helix' DNA-binding domain"/>
    <property type="match status" value="1"/>
</dbReference>
<dbReference type="InterPro" id="IPR029016">
    <property type="entry name" value="GAF-like_dom_sf"/>
</dbReference>
<accession>A0A6G8Q4T5</accession>
<feature type="domain" description="HTH iclR-type" evidence="6">
    <location>
        <begin position="26"/>
        <end position="88"/>
    </location>
</feature>
<evidence type="ECO:0000259" key="6">
    <source>
        <dbReference type="PROSITE" id="PS51077"/>
    </source>
</evidence>
<dbReference type="KEGG" id="rub:GBA63_01655"/>
<comment type="function">
    <text evidence="4">May be an activator protein for the gylABX operon.</text>
</comment>
<keyword evidence="1" id="KW-0805">Transcription regulation</keyword>
<dbReference type="GO" id="GO:0003677">
    <property type="term" value="F:DNA binding"/>
    <property type="evidence" value="ECO:0007669"/>
    <property type="project" value="UniProtKB-KW"/>
</dbReference>
<organism evidence="8 9">
    <name type="scientific">Rubrobacter tropicus</name>
    <dbReference type="NCBI Taxonomy" id="2653851"/>
    <lineage>
        <taxon>Bacteria</taxon>
        <taxon>Bacillati</taxon>
        <taxon>Actinomycetota</taxon>
        <taxon>Rubrobacteria</taxon>
        <taxon>Rubrobacterales</taxon>
        <taxon>Rubrobacteraceae</taxon>
        <taxon>Rubrobacter</taxon>
    </lineage>
</organism>
<evidence type="ECO:0000313" key="9">
    <source>
        <dbReference type="Proteomes" id="UP000501452"/>
    </source>
</evidence>
<keyword evidence="9" id="KW-1185">Reference proteome</keyword>
<evidence type="ECO:0000256" key="3">
    <source>
        <dbReference type="ARBA" id="ARBA00023163"/>
    </source>
</evidence>
<dbReference type="InterPro" id="IPR050707">
    <property type="entry name" value="HTH_MetabolicPath_Reg"/>
</dbReference>
<dbReference type="Gene3D" id="1.10.10.10">
    <property type="entry name" value="Winged helix-like DNA-binding domain superfamily/Winged helix DNA-binding domain"/>
    <property type="match status" value="1"/>
</dbReference>
<dbReference type="FunFam" id="1.10.10.10:FF:000056">
    <property type="entry name" value="IclR family transcriptional regulator"/>
    <property type="match status" value="1"/>
</dbReference>
<dbReference type="SUPFAM" id="SSF55781">
    <property type="entry name" value="GAF domain-like"/>
    <property type="match status" value="1"/>
</dbReference>
<evidence type="ECO:0000313" key="8">
    <source>
        <dbReference type="EMBL" id="QIN81476.1"/>
    </source>
</evidence>
<proteinExistence type="predicted"/>
<dbReference type="PROSITE" id="PS51077">
    <property type="entry name" value="HTH_ICLR"/>
    <property type="match status" value="1"/>
</dbReference>
<evidence type="ECO:0000256" key="2">
    <source>
        <dbReference type="ARBA" id="ARBA00023125"/>
    </source>
</evidence>
<dbReference type="InterPro" id="IPR014757">
    <property type="entry name" value="Tscrpt_reg_IclR_C"/>
</dbReference>
<dbReference type="GO" id="GO:0003700">
    <property type="term" value="F:DNA-binding transcription factor activity"/>
    <property type="evidence" value="ECO:0007669"/>
    <property type="project" value="TreeGrafter"/>
</dbReference>
<dbReference type="SMART" id="SM00346">
    <property type="entry name" value="HTH_ICLR"/>
    <property type="match status" value="1"/>
</dbReference>
<dbReference type="Pfam" id="PF01614">
    <property type="entry name" value="IclR_C"/>
    <property type="match status" value="1"/>
</dbReference>
<dbReference type="PROSITE" id="PS51078">
    <property type="entry name" value="ICLR_ED"/>
    <property type="match status" value="1"/>
</dbReference>
<feature type="domain" description="IclR-ED" evidence="7">
    <location>
        <begin position="89"/>
        <end position="275"/>
    </location>
</feature>
<dbReference type="Pfam" id="PF09339">
    <property type="entry name" value="HTH_IclR"/>
    <property type="match status" value="1"/>
</dbReference>
<protein>
    <recommendedName>
        <fullName evidence="5">Glycerol operon regulatory protein</fullName>
    </recommendedName>
</protein>
<name>A0A6G8Q4T5_9ACTN</name>
<dbReference type="EMBL" id="CP045119">
    <property type="protein sequence ID" value="QIN81476.1"/>
    <property type="molecule type" value="Genomic_DNA"/>
</dbReference>
<dbReference type="InterPro" id="IPR036390">
    <property type="entry name" value="WH_DNA-bd_sf"/>
</dbReference>
<dbReference type="Proteomes" id="UP000501452">
    <property type="component" value="Chromosome"/>
</dbReference>
<evidence type="ECO:0000259" key="7">
    <source>
        <dbReference type="PROSITE" id="PS51078"/>
    </source>
</evidence>
<evidence type="ECO:0000256" key="1">
    <source>
        <dbReference type="ARBA" id="ARBA00023015"/>
    </source>
</evidence>
<dbReference type="AlphaFoldDB" id="A0A6G8Q4T5"/>
<dbReference type="InterPro" id="IPR036388">
    <property type="entry name" value="WH-like_DNA-bd_sf"/>
</dbReference>
<keyword evidence="3" id="KW-0804">Transcription</keyword>
<dbReference type="InterPro" id="IPR005471">
    <property type="entry name" value="Tscrpt_reg_IclR_N"/>
</dbReference>
<dbReference type="Gene3D" id="3.30.450.40">
    <property type="match status" value="1"/>
</dbReference>